<protein>
    <submittedName>
        <fullName evidence="1">Uncharacterized protein</fullName>
    </submittedName>
</protein>
<name>A0A6G0Y4D1_APHCR</name>
<proteinExistence type="predicted"/>
<accession>A0A6G0Y4D1</accession>
<sequence>MKNHERSITLRKNITLTLAKKFQIKFAFLLMQPIKHNLILNPKHKIQSTDYKAGYYLTRFEDEMCLYEITEIIIMINIETIIVCK</sequence>
<gene>
    <name evidence="1" type="ORF">FWK35_00028537</name>
</gene>
<dbReference type="Proteomes" id="UP000478052">
    <property type="component" value="Unassembled WGS sequence"/>
</dbReference>
<evidence type="ECO:0000313" key="2">
    <source>
        <dbReference type="Proteomes" id="UP000478052"/>
    </source>
</evidence>
<comment type="caution">
    <text evidence="1">The sequence shown here is derived from an EMBL/GenBank/DDBJ whole genome shotgun (WGS) entry which is preliminary data.</text>
</comment>
<dbReference type="EMBL" id="VUJU01006344">
    <property type="protein sequence ID" value="KAF0748795.1"/>
    <property type="molecule type" value="Genomic_DNA"/>
</dbReference>
<evidence type="ECO:0000313" key="1">
    <source>
        <dbReference type="EMBL" id="KAF0748795.1"/>
    </source>
</evidence>
<organism evidence="1 2">
    <name type="scientific">Aphis craccivora</name>
    <name type="common">Cowpea aphid</name>
    <dbReference type="NCBI Taxonomy" id="307492"/>
    <lineage>
        <taxon>Eukaryota</taxon>
        <taxon>Metazoa</taxon>
        <taxon>Ecdysozoa</taxon>
        <taxon>Arthropoda</taxon>
        <taxon>Hexapoda</taxon>
        <taxon>Insecta</taxon>
        <taxon>Pterygota</taxon>
        <taxon>Neoptera</taxon>
        <taxon>Paraneoptera</taxon>
        <taxon>Hemiptera</taxon>
        <taxon>Sternorrhyncha</taxon>
        <taxon>Aphidomorpha</taxon>
        <taxon>Aphidoidea</taxon>
        <taxon>Aphididae</taxon>
        <taxon>Aphidini</taxon>
        <taxon>Aphis</taxon>
        <taxon>Aphis</taxon>
    </lineage>
</organism>
<dbReference type="AlphaFoldDB" id="A0A6G0Y4D1"/>
<reference evidence="1 2" key="1">
    <citation type="submission" date="2019-08" db="EMBL/GenBank/DDBJ databases">
        <title>Whole genome of Aphis craccivora.</title>
        <authorList>
            <person name="Voronova N.V."/>
            <person name="Shulinski R.S."/>
            <person name="Bandarenka Y.V."/>
            <person name="Zhorov D.G."/>
            <person name="Warner D."/>
        </authorList>
    </citation>
    <scope>NUCLEOTIDE SEQUENCE [LARGE SCALE GENOMIC DNA]</scope>
    <source>
        <strain evidence="1">180601</strain>
        <tissue evidence="1">Whole Body</tissue>
    </source>
</reference>
<keyword evidence="2" id="KW-1185">Reference proteome</keyword>